<dbReference type="Gene3D" id="3.40.50.10320">
    <property type="entry name" value="LmbE-like"/>
    <property type="match status" value="1"/>
</dbReference>
<dbReference type="EMBL" id="JADEWZ010000003">
    <property type="protein sequence ID" value="MBE9114780.1"/>
    <property type="molecule type" value="Genomic_DNA"/>
</dbReference>
<protein>
    <submittedName>
        <fullName evidence="1">PIG-L family deacetylase</fullName>
    </submittedName>
</protein>
<dbReference type="PANTHER" id="PTHR12993:SF30">
    <property type="entry name" value="N-ACETYL-ALPHA-D-GLUCOSAMINYL L-MALATE DEACETYLASE 1"/>
    <property type="match status" value="1"/>
</dbReference>
<dbReference type="Proteomes" id="UP000654482">
    <property type="component" value="Unassembled WGS sequence"/>
</dbReference>
<evidence type="ECO:0000313" key="1">
    <source>
        <dbReference type="EMBL" id="MBE9114780.1"/>
    </source>
</evidence>
<proteinExistence type="predicted"/>
<dbReference type="InterPro" id="IPR003737">
    <property type="entry name" value="GlcNAc_PI_deacetylase-related"/>
</dbReference>
<gene>
    <name evidence="1" type="ORF">IQ249_02615</name>
</gene>
<evidence type="ECO:0000313" key="2">
    <source>
        <dbReference type="Proteomes" id="UP000654482"/>
    </source>
</evidence>
<reference evidence="1" key="1">
    <citation type="submission" date="2020-10" db="EMBL/GenBank/DDBJ databases">
        <authorList>
            <person name="Castelo-Branco R."/>
            <person name="Eusebio N."/>
            <person name="Adriana R."/>
            <person name="Vieira A."/>
            <person name="Brugerolle De Fraissinette N."/>
            <person name="Rezende De Castro R."/>
            <person name="Schneider M.P."/>
            <person name="Vasconcelos V."/>
            <person name="Leao P.N."/>
        </authorList>
    </citation>
    <scope>NUCLEOTIDE SEQUENCE</scope>
    <source>
        <strain evidence="1">LEGE 07157</strain>
    </source>
</reference>
<dbReference type="PANTHER" id="PTHR12993">
    <property type="entry name" value="N-ACETYLGLUCOSAMINYL-PHOSPHATIDYLINOSITOL DE-N-ACETYLASE-RELATED"/>
    <property type="match status" value="1"/>
</dbReference>
<sequence length="217" mass="25813">MLQPIFNPTQQSNYKVLCLGAHCDDIEIGCGGTLLKLIENYNIFVHWVIFSSNPQRKQEALASANLFLQNVDRKQIIIKDFRDGFLPTQIVEIKEYFEQLKKEFSPDIIFTHYRHDLHQDHRLISDLTWNTFRNHFILEYEILKYDGDLGNPNFFTALEESHCSRKIEYILSAFETQKNKHWFEEETFRSLLRIRGVQSNALHRYAEAFYCRKAIIF</sequence>
<dbReference type="SUPFAM" id="SSF102588">
    <property type="entry name" value="LmbE-like"/>
    <property type="match status" value="1"/>
</dbReference>
<organism evidence="1 2">
    <name type="scientific">Lusitaniella coriacea LEGE 07157</name>
    <dbReference type="NCBI Taxonomy" id="945747"/>
    <lineage>
        <taxon>Bacteria</taxon>
        <taxon>Bacillati</taxon>
        <taxon>Cyanobacteriota</taxon>
        <taxon>Cyanophyceae</taxon>
        <taxon>Spirulinales</taxon>
        <taxon>Lusitaniellaceae</taxon>
        <taxon>Lusitaniella</taxon>
    </lineage>
</organism>
<dbReference type="GO" id="GO:0016811">
    <property type="term" value="F:hydrolase activity, acting on carbon-nitrogen (but not peptide) bonds, in linear amides"/>
    <property type="evidence" value="ECO:0007669"/>
    <property type="project" value="TreeGrafter"/>
</dbReference>
<keyword evidence="2" id="KW-1185">Reference proteome</keyword>
<accession>A0A8J7B0B8</accession>
<dbReference type="AlphaFoldDB" id="A0A8J7B0B8"/>
<dbReference type="InterPro" id="IPR024078">
    <property type="entry name" value="LmbE-like_dom_sf"/>
</dbReference>
<dbReference type="Pfam" id="PF02585">
    <property type="entry name" value="PIG-L"/>
    <property type="match status" value="1"/>
</dbReference>
<name>A0A8J7B0B8_9CYAN</name>
<dbReference type="RefSeq" id="WP_194027873.1">
    <property type="nucleotide sequence ID" value="NZ_JADEWZ010000003.1"/>
</dbReference>
<comment type="caution">
    <text evidence="1">The sequence shown here is derived from an EMBL/GenBank/DDBJ whole genome shotgun (WGS) entry which is preliminary data.</text>
</comment>